<keyword evidence="1" id="KW-0880">Kelch repeat</keyword>
<accession>A0A8J2PQF9</accession>
<evidence type="ECO:0000256" key="1">
    <source>
        <dbReference type="ARBA" id="ARBA00022441"/>
    </source>
</evidence>
<dbReference type="PANTHER" id="PTHR46344:SF27">
    <property type="entry name" value="KELCH REPEAT SUPERFAMILY PROTEIN"/>
    <property type="match status" value="1"/>
</dbReference>
<name>A0A8J2PQF9_9HEXA</name>
<gene>
    <name evidence="3" type="ORF">AFUS01_LOCUS39259</name>
</gene>
<organism evidence="3 4">
    <name type="scientific">Allacma fusca</name>
    <dbReference type="NCBI Taxonomy" id="39272"/>
    <lineage>
        <taxon>Eukaryota</taxon>
        <taxon>Metazoa</taxon>
        <taxon>Ecdysozoa</taxon>
        <taxon>Arthropoda</taxon>
        <taxon>Hexapoda</taxon>
        <taxon>Collembola</taxon>
        <taxon>Symphypleona</taxon>
        <taxon>Sminthuridae</taxon>
        <taxon>Allacma</taxon>
    </lineage>
</organism>
<feature type="non-terminal residue" evidence="3">
    <location>
        <position position="194"/>
    </location>
</feature>
<comment type="caution">
    <text evidence="3">The sequence shown here is derived from an EMBL/GenBank/DDBJ whole genome shotgun (WGS) entry which is preliminary data.</text>
</comment>
<protein>
    <submittedName>
        <fullName evidence="3">Uncharacterized protein</fullName>
    </submittedName>
</protein>
<reference evidence="3" key="1">
    <citation type="submission" date="2021-06" db="EMBL/GenBank/DDBJ databases">
        <authorList>
            <person name="Hodson N. C."/>
            <person name="Mongue J. A."/>
            <person name="Jaron S. K."/>
        </authorList>
    </citation>
    <scope>NUCLEOTIDE SEQUENCE</scope>
</reference>
<dbReference type="PANTHER" id="PTHR46344">
    <property type="entry name" value="OS02G0202900 PROTEIN"/>
    <property type="match status" value="1"/>
</dbReference>
<sequence>IGGSSGKQGLASVERLDLRSVCPKWNNSEIKPMLYSREAHGSVAYDSKIYAIGGFSQAPDGSGICLDSMECYDSRKNQWTPTVSMRVARCGMALTVFNDKIYVIGGGNELNAKTKLKGVEVFNFKTGKWSNTKCLNHGRQYGSAVVLDGNLYVIGGDCESKPTVEMFVPSENKWELLPGVLNHQGSYRTIALKS</sequence>
<dbReference type="InterPro" id="IPR006652">
    <property type="entry name" value="Kelch_1"/>
</dbReference>
<evidence type="ECO:0000313" key="4">
    <source>
        <dbReference type="Proteomes" id="UP000708208"/>
    </source>
</evidence>
<dbReference type="Proteomes" id="UP000708208">
    <property type="component" value="Unassembled WGS sequence"/>
</dbReference>
<evidence type="ECO:0000313" key="3">
    <source>
        <dbReference type="EMBL" id="CAG7829394.1"/>
    </source>
</evidence>
<dbReference type="SMART" id="SM00612">
    <property type="entry name" value="Kelch"/>
    <property type="match status" value="3"/>
</dbReference>
<dbReference type="OrthoDB" id="6350321at2759"/>
<dbReference type="AlphaFoldDB" id="A0A8J2PQF9"/>
<dbReference type="EMBL" id="CAJVCH010551300">
    <property type="protein sequence ID" value="CAG7829394.1"/>
    <property type="molecule type" value="Genomic_DNA"/>
</dbReference>
<evidence type="ECO:0000256" key="2">
    <source>
        <dbReference type="ARBA" id="ARBA00022737"/>
    </source>
</evidence>
<keyword evidence="2" id="KW-0677">Repeat</keyword>
<proteinExistence type="predicted"/>
<keyword evidence="4" id="KW-1185">Reference proteome</keyword>
<dbReference type="Pfam" id="PF24681">
    <property type="entry name" value="Kelch_KLHDC2_KLHL20_DRC7"/>
    <property type="match status" value="1"/>
</dbReference>